<dbReference type="Gene3D" id="3.10.110.10">
    <property type="entry name" value="Ubiquitin Conjugating Enzyme"/>
    <property type="match status" value="1"/>
</dbReference>
<dbReference type="CDD" id="cd23802">
    <property type="entry name" value="UBCc_UBE2Q"/>
    <property type="match status" value="1"/>
</dbReference>
<protein>
    <submittedName>
        <fullName evidence="2">Ubiquitin-conjugating enzyme E2 Q1</fullName>
    </submittedName>
</protein>
<sequence>MLHLVYNDNYPLSPPFIRVVYPYLEGNSMTFGGVICSQLLTENGWSSSYTIEPLVLRLSATLTEGEADFDPKYGQLQHSYAEAKRVFEVQSKITKREHWSLPDKS</sequence>
<dbReference type="InterPro" id="IPR000608">
    <property type="entry name" value="UBC"/>
</dbReference>
<evidence type="ECO:0000259" key="1">
    <source>
        <dbReference type="PROSITE" id="PS50127"/>
    </source>
</evidence>
<dbReference type="InterPro" id="IPR016135">
    <property type="entry name" value="UBQ-conjugating_enzyme/RWD"/>
</dbReference>
<evidence type="ECO:0000313" key="2">
    <source>
        <dbReference type="EMBL" id="MDE50007.1"/>
    </source>
</evidence>
<organism evidence="2">
    <name type="scientific">Aceria tosichella</name>
    <name type="common">wheat curl mite</name>
    <dbReference type="NCBI Taxonomy" id="561515"/>
    <lineage>
        <taxon>Eukaryota</taxon>
        <taxon>Metazoa</taxon>
        <taxon>Ecdysozoa</taxon>
        <taxon>Arthropoda</taxon>
        <taxon>Chelicerata</taxon>
        <taxon>Arachnida</taxon>
        <taxon>Acari</taxon>
        <taxon>Acariformes</taxon>
        <taxon>Trombidiformes</taxon>
        <taxon>Prostigmata</taxon>
        <taxon>Eupodina</taxon>
        <taxon>Eriophyoidea</taxon>
        <taxon>Eriophyidae</taxon>
        <taxon>Eriophyinae</taxon>
        <taxon>Aceriini</taxon>
        <taxon>Aceria</taxon>
    </lineage>
</organism>
<reference evidence="2" key="1">
    <citation type="submission" date="2018-10" db="EMBL/GenBank/DDBJ databases">
        <title>Transcriptome assembly of Aceria tosichella (Wheat curl mite) Type 2.</title>
        <authorList>
            <person name="Scully E.D."/>
            <person name="Geib S.M."/>
            <person name="Palmer N.A."/>
            <person name="Gupta A.K."/>
            <person name="Sarath G."/>
            <person name="Tatineni S."/>
        </authorList>
    </citation>
    <scope>NUCLEOTIDE SEQUENCE</scope>
    <source>
        <strain evidence="2">LincolnNE</strain>
    </source>
</reference>
<dbReference type="EMBL" id="GGYP01005236">
    <property type="protein sequence ID" value="MDE50007.1"/>
    <property type="molecule type" value="Transcribed_RNA"/>
</dbReference>
<proteinExistence type="predicted"/>
<dbReference type="Pfam" id="PF00179">
    <property type="entry name" value="UQ_con"/>
    <property type="match status" value="1"/>
</dbReference>
<dbReference type="SUPFAM" id="SSF54495">
    <property type="entry name" value="UBC-like"/>
    <property type="match status" value="1"/>
</dbReference>
<name>A0A6G1SIL5_9ACAR</name>
<gene>
    <name evidence="2" type="primary">Ube2q1_15</name>
    <name evidence="2" type="ORF">g.18551</name>
</gene>
<feature type="domain" description="UBC core" evidence="1">
    <location>
        <begin position="1"/>
        <end position="100"/>
    </location>
</feature>
<accession>A0A6G1SIL5</accession>
<dbReference type="PROSITE" id="PS50127">
    <property type="entry name" value="UBC_2"/>
    <property type="match status" value="1"/>
</dbReference>
<dbReference type="AlphaFoldDB" id="A0A6G1SIL5"/>